<dbReference type="GeneID" id="43684717"/>
<keyword evidence="1" id="KW-0732">Signal</keyword>
<dbReference type="RefSeq" id="WP_039430055.1">
    <property type="nucleotide sequence ID" value="NZ_CP061845.1"/>
</dbReference>
<evidence type="ECO:0000256" key="1">
    <source>
        <dbReference type="SAM" id="SignalP"/>
    </source>
</evidence>
<dbReference type="STRING" id="29495.EA26_16700"/>
<evidence type="ECO:0008006" key="4">
    <source>
        <dbReference type="Google" id="ProtNLM"/>
    </source>
</evidence>
<name>A0A099LL35_9VIBR</name>
<dbReference type="InterPro" id="IPR016896">
    <property type="entry name" value="DUF2860"/>
</dbReference>
<dbReference type="eggNOG" id="ENOG50306J6">
    <property type="taxonomic scope" value="Bacteria"/>
</dbReference>
<dbReference type="PIRSF" id="PIRSF028696">
    <property type="entry name" value="UCP028696"/>
    <property type="match status" value="1"/>
</dbReference>
<reference evidence="2 3" key="1">
    <citation type="submission" date="2014-04" db="EMBL/GenBank/DDBJ databases">
        <title>Genome sequencing of Vibrio navarrensis strains.</title>
        <authorList>
            <person name="Gladney L.M."/>
            <person name="Katz L.S."/>
            <person name="Marino-Ramirez L."/>
            <person name="Jordan I.K."/>
        </authorList>
    </citation>
    <scope>NUCLEOTIDE SEQUENCE [LARGE SCALE GENOMIC DNA]</scope>
    <source>
        <strain evidence="2 3">ATCC 51183</strain>
    </source>
</reference>
<dbReference type="SUPFAM" id="SSF56935">
    <property type="entry name" value="Porins"/>
    <property type="match status" value="1"/>
</dbReference>
<sequence>MNIKGLALCLSSALLIPSLQAKPIDFTPGLSGGISLNAGINQTNSQFNTNDDNAITQDLNRQGKQTETAAPFILGRLQYTFGSQAIFVGNSEDQISEAQFQAEVGYIQMFAKGTYLTAALFGNMPGMDETWQDPYLTNQERQTTEQNIMGGRLAFSTQIPFPVTLKYAFAQSEIDDDTIGISQSLSSAQQKSLRRDSTYQRVGVELSFPLSQTFILSPAFYYTDKNADGSAQSSAEIATQLSVVAMQNRHELIATVRNSEAEYDAENPVFNLRQDYKAFSVFAVYNYHNPFALQNTQLNVMAGYQQHESDIDFYDSENTFISTGISYTF</sequence>
<feature type="signal peptide" evidence="1">
    <location>
        <begin position="1"/>
        <end position="21"/>
    </location>
</feature>
<dbReference type="Proteomes" id="UP000029994">
    <property type="component" value="Unassembled WGS sequence"/>
</dbReference>
<feature type="chain" id="PRO_5001958187" description="DUF2860 domain-containing protein" evidence="1">
    <location>
        <begin position="22"/>
        <end position="329"/>
    </location>
</feature>
<dbReference type="EMBL" id="JMCG01000002">
    <property type="protein sequence ID" value="KGK08865.1"/>
    <property type="molecule type" value="Genomic_DNA"/>
</dbReference>
<protein>
    <recommendedName>
        <fullName evidence="4">DUF2860 domain-containing protein</fullName>
    </recommendedName>
</protein>
<keyword evidence="3" id="KW-1185">Reference proteome</keyword>
<organism evidence="2 3">
    <name type="scientific">Vibrio navarrensis</name>
    <dbReference type="NCBI Taxonomy" id="29495"/>
    <lineage>
        <taxon>Bacteria</taxon>
        <taxon>Pseudomonadati</taxon>
        <taxon>Pseudomonadota</taxon>
        <taxon>Gammaproteobacteria</taxon>
        <taxon>Vibrionales</taxon>
        <taxon>Vibrionaceae</taxon>
        <taxon>Vibrio</taxon>
    </lineage>
</organism>
<dbReference type="AlphaFoldDB" id="A0A099LL35"/>
<proteinExistence type="predicted"/>
<evidence type="ECO:0000313" key="2">
    <source>
        <dbReference type="EMBL" id="KGK08865.1"/>
    </source>
</evidence>
<comment type="caution">
    <text evidence="2">The sequence shown here is derived from an EMBL/GenBank/DDBJ whole genome shotgun (WGS) entry which is preliminary data.</text>
</comment>
<accession>A0A099LL35</accession>
<dbReference type="Pfam" id="PF11059">
    <property type="entry name" value="DUF2860"/>
    <property type="match status" value="1"/>
</dbReference>
<gene>
    <name evidence="2" type="ORF">EA26_16700</name>
</gene>
<evidence type="ECO:0000313" key="3">
    <source>
        <dbReference type="Proteomes" id="UP000029994"/>
    </source>
</evidence>